<protein>
    <submittedName>
        <fullName evidence="2">Uncharacterized protein</fullName>
    </submittedName>
</protein>
<organism evidence="2 3">
    <name type="scientific">Saguinus oedipus</name>
    <name type="common">Cotton-top tamarin</name>
    <name type="synonym">Oedipomidas oedipus</name>
    <dbReference type="NCBI Taxonomy" id="9490"/>
    <lineage>
        <taxon>Eukaryota</taxon>
        <taxon>Metazoa</taxon>
        <taxon>Chordata</taxon>
        <taxon>Craniata</taxon>
        <taxon>Vertebrata</taxon>
        <taxon>Euteleostomi</taxon>
        <taxon>Mammalia</taxon>
        <taxon>Eutheria</taxon>
        <taxon>Euarchontoglires</taxon>
        <taxon>Primates</taxon>
        <taxon>Haplorrhini</taxon>
        <taxon>Platyrrhini</taxon>
        <taxon>Cebidae</taxon>
        <taxon>Callitrichinae</taxon>
        <taxon>Saguinus</taxon>
    </lineage>
</organism>
<reference evidence="2 3" key="1">
    <citation type="submission" date="2023-05" db="EMBL/GenBank/DDBJ databases">
        <title>B98-5 Cell Line De Novo Hybrid Assembly: An Optical Mapping Approach.</title>
        <authorList>
            <person name="Kananen K."/>
            <person name="Auerbach J.A."/>
            <person name="Kautto E."/>
            <person name="Blachly J.S."/>
        </authorList>
    </citation>
    <scope>NUCLEOTIDE SEQUENCE [LARGE SCALE GENOMIC DNA]</scope>
    <source>
        <strain evidence="2">B95-8</strain>
        <tissue evidence="2">Cell line</tissue>
    </source>
</reference>
<keyword evidence="3" id="KW-1185">Reference proteome</keyword>
<proteinExistence type="predicted"/>
<feature type="region of interest" description="Disordered" evidence="1">
    <location>
        <begin position="133"/>
        <end position="152"/>
    </location>
</feature>
<evidence type="ECO:0000256" key="1">
    <source>
        <dbReference type="SAM" id="MobiDB-lite"/>
    </source>
</evidence>
<sequence length="228" mass="24954">MPRHLHRGDLPPAPLKRGSHHSFSEARWDRVASSAGWDRATTSGRHGFCSLGHDASSAPWDRAATSCRRFRSLRPHRHGFCLLQRRRGFCRHDGSDPSDWLKHHSILKGPRLGLHRSSLALPHRLSLCPAPEVDERHPVSPPGSGALEITGVEPCGPSPEISSLCLGSFQDLPLPDSGPQLCDPQRKRPGRSSGVPQVRRLRMQAGLPCPSAEGALKITESWGLEGQS</sequence>
<evidence type="ECO:0000313" key="3">
    <source>
        <dbReference type="Proteomes" id="UP001266305"/>
    </source>
</evidence>
<evidence type="ECO:0000313" key="2">
    <source>
        <dbReference type="EMBL" id="KAK2087936.1"/>
    </source>
</evidence>
<gene>
    <name evidence="2" type="ORF">P7K49_033843</name>
</gene>
<name>A0ABQ9TTI7_SAGOE</name>
<comment type="caution">
    <text evidence="2">The sequence shown here is derived from an EMBL/GenBank/DDBJ whole genome shotgun (WGS) entry which is preliminary data.</text>
</comment>
<feature type="region of interest" description="Disordered" evidence="1">
    <location>
        <begin position="176"/>
        <end position="199"/>
    </location>
</feature>
<dbReference type="EMBL" id="JASSZA010000019">
    <property type="protein sequence ID" value="KAK2087936.1"/>
    <property type="molecule type" value="Genomic_DNA"/>
</dbReference>
<feature type="region of interest" description="Disordered" evidence="1">
    <location>
        <begin position="1"/>
        <end position="21"/>
    </location>
</feature>
<accession>A0ABQ9TTI7</accession>
<dbReference type="Proteomes" id="UP001266305">
    <property type="component" value="Unassembled WGS sequence"/>
</dbReference>